<evidence type="ECO:0000313" key="2">
    <source>
        <dbReference type="EMBL" id="RJE23037.1"/>
    </source>
</evidence>
<evidence type="ECO:0008006" key="4">
    <source>
        <dbReference type="Google" id="ProtNLM"/>
    </source>
</evidence>
<keyword evidence="3" id="KW-1185">Reference proteome</keyword>
<evidence type="ECO:0000313" key="3">
    <source>
        <dbReference type="Proteomes" id="UP000266188"/>
    </source>
</evidence>
<name>A0A3A2ZNP9_9EURO</name>
<organism evidence="2 3">
    <name type="scientific">Aspergillus sclerotialis</name>
    <dbReference type="NCBI Taxonomy" id="2070753"/>
    <lineage>
        <taxon>Eukaryota</taxon>
        <taxon>Fungi</taxon>
        <taxon>Dikarya</taxon>
        <taxon>Ascomycota</taxon>
        <taxon>Pezizomycotina</taxon>
        <taxon>Eurotiomycetes</taxon>
        <taxon>Eurotiomycetidae</taxon>
        <taxon>Eurotiales</taxon>
        <taxon>Aspergillaceae</taxon>
        <taxon>Aspergillus</taxon>
        <taxon>Aspergillus subgen. Polypaecilum</taxon>
    </lineage>
</organism>
<feature type="chain" id="PRO_5017350952" description="Cyanovirin-N domain-containing protein" evidence="1">
    <location>
        <begin position="18"/>
        <end position="122"/>
    </location>
</feature>
<reference evidence="3" key="1">
    <citation type="submission" date="2017-02" db="EMBL/GenBank/DDBJ databases">
        <authorList>
            <person name="Tafer H."/>
            <person name="Lopandic K."/>
        </authorList>
    </citation>
    <scope>NUCLEOTIDE SEQUENCE [LARGE SCALE GENOMIC DNA]</scope>
    <source>
        <strain evidence="3">CBS 366.77</strain>
    </source>
</reference>
<dbReference type="AlphaFoldDB" id="A0A3A2ZNP9"/>
<evidence type="ECO:0000256" key="1">
    <source>
        <dbReference type="SAM" id="SignalP"/>
    </source>
</evidence>
<accession>A0A3A2ZNP9</accession>
<protein>
    <recommendedName>
        <fullName evidence="4">Cyanovirin-N domain-containing protein</fullName>
    </recommendedName>
</protein>
<sequence>MQILLLLLATISTLAAAGDIRKQCESQGMAFTGDEHNPSFSYVCSGPKGEDSSMISLNDCFAFNTDERKFEVKAGGNAFAETCEFNSIGTHATTSFSAICDGAKYAGDAVELDVNDEGTIFC</sequence>
<keyword evidence="1" id="KW-0732">Signal</keyword>
<dbReference type="EMBL" id="MVGC01000139">
    <property type="protein sequence ID" value="RJE23037.1"/>
    <property type="molecule type" value="Genomic_DNA"/>
</dbReference>
<feature type="signal peptide" evidence="1">
    <location>
        <begin position="1"/>
        <end position="17"/>
    </location>
</feature>
<gene>
    <name evidence="2" type="ORF">PHISCL_04642</name>
</gene>
<comment type="caution">
    <text evidence="2">The sequence shown here is derived from an EMBL/GenBank/DDBJ whole genome shotgun (WGS) entry which is preliminary data.</text>
</comment>
<dbReference type="Proteomes" id="UP000266188">
    <property type="component" value="Unassembled WGS sequence"/>
</dbReference>
<proteinExistence type="predicted"/>